<organism evidence="1 2">
    <name type="scientific">Myodes glareolus</name>
    <name type="common">Bank vole</name>
    <name type="synonym">Clethrionomys glareolus</name>
    <dbReference type="NCBI Taxonomy" id="447135"/>
    <lineage>
        <taxon>Eukaryota</taxon>
        <taxon>Metazoa</taxon>
        <taxon>Chordata</taxon>
        <taxon>Craniata</taxon>
        <taxon>Vertebrata</taxon>
        <taxon>Euteleostomi</taxon>
        <taxon>Mammalia</taxon>
        <taxon>Eutheria</taxon>
        <taxon>Euarchontoglires</taxon>
        <taxon>Glires</taxon>
        <taxon>Rodentia</taxon>
        <taxon>Myomorpha</taxon>
        <taxon>Muroidea</taxon>
        <taxon>Cricetidae</taxon>
        <taxon>Arvicolinae</taxon>
        <taxon>Myodes</taxon>
    </lineage>
</organism>
<accession>A0AAW0HUJ7</accession>
<dbReference type="Pfam" id="PF17741">
    <property type="entry name" value="DUF5578"/>
    <property type="match status" value="1"/>
</dbReference>
<dbReference type="InterPro" id="IPR016024">
    <property type="entry name" value="ARM-type_fold"/>
</dbReference>
<comment type="caution">
    <text evidence="1">The sequence shown here is derived from an EMBL/GenBank/DDBJ whole genome shotgun (WGS) entry which is preliminary data.</text>
</comment>
<evidence type="ECO:0000313" key="1">
    <source>
        <dbReference type="EMBL" id="KAK7805801.1"/>
    </source>
</evidence>
<dbReference type="AlphaFoldDB" id="A0AAW0HUJ7"/>
<protein>
    <recommendedName>
        <fullName evidence="3">Armadillo-like helical domain containing protein 1</fullName>
    </recommendedName>
</protein>
<dbReference type="Gene3D" id="1.25.10.10">
    <property type="entry name" value="Leucine-rich Repeat Variant"/>
    <property type="match status" value="1"/>
</dbReference>
<name>A0AAW0HUJ7_MYOGA</name>
<dbReference type="InterPro" id="IPR011989">
    <property type="entry name" value="ARM-like"/>
</dbReference>
<dbReference type="SUPFAM" id="SSF48371">
    <property type="entry name" value="ARM repeat"/>
    <property type="match status" value="1"/>
</dbReference>
<keyword evidence="2" id="KW-1185">Reference proteome</keyword>
<dbReference type="EMBL" id="JBBHLL010000326">
    <property type="protein sequence ID" value="KAK7805801.1"/>
    <property type="molecule type" value="Genomic_DNA"/>
</dbReference>
<proteinExistence type="predicted"/>
<evidence type="ECO:0008006" key="3">
    <source>
        <dbReference type="Google" id="ProtNLM"/>
    </source>
</evidence>
<evidence type="ECO:0000313" key="2">
    <source>
        <dbReference type="Proteomes" id="UP001488838"/>
    </source>
</evidence>
<dbReference type="Proteomes" id="UP001488838">
    <property type="component" value="Unassembled WGS sequence"/>
</dbReference>
<dbReference type="InterPro" id="IPR041090">
    <property type="entry name" value="DUF5578"/>
</dbReference>
<sequence>MYRWDWWNMTSIKEQAAISRLLSFLQEWDNAGKGLRTQILTKFIETNEGKTGPELELEFSQGASLFLIRLTTWLRIIYMTGLDLEKLLRSIGIFLSAVSRCVLTLLEILGLEKIKEEDKKESIKLLQIIANNGRKYKELICESYGVRAIAEFLAKSKSEETQEEVQILLEALVHGNPKYQNQVYKGLIALLPCGSPKAQQLAMQTLRTAQAIIGATHPSIVDCVLKVLGTMHLEVQYE</sequence>
<reference evidence="1 2" key="1">
    <citation type="journal article" date="2023" name="bioRxiv">
        <title>Conserved and derived expression patterns and positive selection on dental genes reveal complex evolutionary context of ever-growing rodent molars.</title>
        <authorList>
            <person name="Calamari Z.T."/>
            <person name="Song A."/>
            <person name="Cohen E."/>
            <person name="Akter M."/>
            <person name="Roy R.D."/>
            <person name="Hallikas O."/>
            <person name="Christensen M.M."/>
            <person name="Li P."/>
            <person name="Marangoni P."/>
            <person name="Jernvall J."/>
            <person name="Klein O.D."/>
        </authorList>
    </citation>
    <scope>NUCLEOTIDE SEQUENCE [LARGE SCALE GENOMIC DNA]</scope>
    <source>
        <strain evidence="1">V071</strain>
    </source>
</reference>
<gene>
    <name evidence="1" type="ORF">U0070_003856</name>
</gene>
<dbReference type="PANTHER" id="PTHR34258">
    <property type="entry name" value="ARMADILLO-LIKE HELICAL DOMAIN CONTAINING PROTEIN 1"/>
    <property type="match status" value="1"/>
</dbReference>
<dbReference type="PANTHER" id="PTHR34258:SF1">
    <property type="entry name" value="ARMADILLO-LIKE HELICAL DOMAIN CONTAINING PROTEIN 1"/>
    <property type="match status" value="1"/>
</dbReference>
<feature type="non-terminal residue" evidence="1">
    <location>
        <position position="238"/>
    </location>
</feature>